<evidence type="ECO:0000313" key="14">
    <source>
        <dbReference type="EMBL" id="CAJ1971661.1"/>
    </source>
</evidence>
<accession>A0AA86VNG7</accession>
<feature type="transmembrane region" description="Helical" evidence="13">
    <location>
        <begin position="113"/>
        <end position="137"/>
    </location>
</feature>
<evidence type="ECO:0000256" key="5">
    <source>
        <dbReference type="ARBA" id="ARBA00022692"/>
    </source>
</evidence>
<feature type="region of interest" description="Disordered" evidence="12">
    <location>
        <begin position="192"/>
        <end position="214"/>
    </location>
</feature>
<feature type="transmembrane region" description="Helical" evidence="13">
    <location>
        <begin position="83"/>
        <end position="101"/>
    </location>
</feature>
<dbReference type="GO" id="GO:0008270">
    <property type="term" value="F:zinc ion binding"/>
    <property type="evidence" value="ECO:0007669"/>
    <property type="project" value="UniProtKB-KW"/>
</dbReference>
<comment type="catalytic activity">
    <reaction evidence="1">
        <text>S-ubiquitinyl-[E2 ubiquitin-conjugating enzyme]-L-cysteine + [acceptor protein]-L-lysine = [E2 ubiquitin-conjugating enzyme]-L-cysteine + N(6)-ubiquitinyl-[acceptor protein]-L-lysine.</text>
        <dbReference type="EC" id="2.3.2.27"/>
    </reaction>
</comment>
<keyword evidence="11 13" id="KW-0472">Membrane</keyword>
<keyword evidence="15" id="KW-1185">Reference proteome</keyword>
<dbReference type="AlphaFoldDB" id="A0AA86VNG7"/>
<organism evidence="14 15">
    <name type="scientific">Sphenostylis stenocarpa</name>
    <dbReference type="NCBI Taxonomy" id="92480"/>
    <lineage>
        <taxon>Eukaryota</taxon>
        <taxon>Viridiplantae</taxon>
        <taxon>Streptophyta</taxon>
        <taxon>Embryophyta</taxon>
        <taxon>Tracheophyta</taxon>
        <taxon>Spermatophyta</taxon>
        <taxon>Magnoliopsida</taxon>
        <taxon>eudicotyledons</taxon>
        <taxon>Gunneridae</taxon>
        <taxon>Pentapetalae</taxon>
        <taxon>rosids</taxon>
        <taxon>fabids</taxon>
        <taxon>Fabales</taxon>
        <taxon>Fabaceae</taxon>
        <taxon>Papilionoideae</taxon>
        <taxon>50 kb inversion clade</taxon>
        <taxon>NPAAA clade</taxon>
        <taxon>indigoferoid/millettioid clade</taxon>
        <taxon>Phaseoleae</taxon>
        <taxon>Sphenostylis</taxon>
    </lineage>
</organism>
<evidence type="ECO:0000256" key="9">
    <source>
        <dbReference type="ARBA" id="ARBA00022833"/>
    </source>
</evidence>
<evidence type="ECO:0000256" key="10">
    <source>
        <dbReference type="ARBA" id="ARBA00022989"/>
    </source>
</evidence>
<comment type="subcellular location">
    <subcellularLocation>
        <location evidence="2">Membrane</location>
        <topology evidence="2">Multi-pass membrane protein</topology>
    </subcellularLocation>
</comment>
<evidence type="ECO:0000313" key="15">
    <source>
        <dbReference type="Proteomes" id="UP001189624"/>
    </source>
</evidence>
<dbReference type="GO" id="GO:0061630">
    <property type="term" value="F:ubiquitin protein ligase activity"/>
    <property type="evidence" value="ECO:0007669"/>
    <property type="project" value="UniProtKB-EC"/>
</dbReference>
<name>A0AA86VNG7_9FABA</name>
<proteinExistence type="predicted"/>
<keyword evidence="4" id="KW-0808">Transferase</keyword>
<evidence type="ECO:0000256" key="13">
    <source>
        <dbReference type="SAM" id="Phobius"/>
    </source>
</evidence>
<evidence type="ECO:0000256" key="8">
    <source>
        <dbReference type="ARBA" id="ARBA00022786"/>
    </source>
</evidence>
<evidence type="ECO:0000256" key="3">
    <source>
        <dbReference type="ARBA" id="ARBA00012483"/>
    </source>
</evidence>
<dbReference type="PANTHER" id="PTHR45977:SF11">
    <property type="entry name" value="E3 UBIQUITIN PROTEIN LIGASE RIE1"/>
    <property type="match status" value="1"/>
</dbReference>
<dbReference type="GO" id="GO:0006511">
    <property type="term" value="P:ubiquitin-dependent protein catabolic process"/>
    <property type="evidence" value="ECO:0007669"/>
    <property type="project" value="TreeGrafter"/>
</dbReference>
<dbReference type="Gramene" id="rna-AYBTSS11_LOCUS23662">
    <property type="protein sequence ID" value="CAJ1971661.1"/>
    <property type="gene ID" value="gene-AYBTSS11_LOCUS23662"/>
</dbReference>
<evidence type="ECO:0000256" key="7">
    <source>
        <dbReference type="ARBA" id="ARBA00022771"/>
    </source>
</evidence>
<protein>
    <recommendedName>
        <fullName evidence="3">RING-type E3 ubiquitin transferase</fullName>
        <ecNumber evidence="3">2.3.2.27</ecNumber>
    </recommendedName>
</protein>
<evidence type="ECO:0000256" key="12">
    <source>
        <dbReference type="SAM" id="MobiDB-lite"/>
    </source>
</evidence>
<feature type="compositionally biased region" description="Basic and acidic residues" evidence="12">
    <location>
        <begin position="203"/>
        <end position="214"/>
    </location>
</feature>
<dbReference type="EMBL" id="OY731405">
    <property type="protein sequence ID" value="CAJ1971661.1"/>
    <property type="molecule type" value="Genomic_DNA"/>
</dbReference>
<dbReference type="GO" id="GO:0000325">
    <property type="term" value="C:plant-type vacuole"/>
    <property type="evidence" value="ECO:0007669"/>
    <property type="project" value="TreeGrafter"/>
</dbReference>
<gene>
    <name evidence="14" type="ORF">AYBTSS11_LOCUS23662</name>
</gene>
<keyword evidence="5 13" id="KW-0812">Transmembrane</keyword>
<dbReference type="PANTHER" id="PTHR45977">
    <property type="entry name" value="TARGET OF ERK KINASE MPK-1"/>
    <property type="match status" value="1"/>
</dbReference>
<keyword evidence="7" id="KW-0863">Zinc-finger</keyword>
<dbReference type="EC" id="2.3.2.27" evidence="3"/>
<keyword evidence="9" id="KW-0862">Zinc</keyword>
<evidence type="ECO:0000256" key="2">
    <source>
        <dbReference type="ARBA" id="ARBA00004141"/>
    </source>
</evidence>
<evidence type="ECO:0000256" key="11">
    <source>
        <dbReference type="ARBA" id="ARBA00023136"/>
    </source>
</evidence>
<dbReference type="GO" id="GO:0016020">
    <property type="term" value="C:membrane"/>
    <property type="evidence" value="ECO:0007669"/>
    <property type="project" value="UniProtKB-SubCell"/>
</dbReference>
<feature type="region of interest" description="Disordered" evidence="12">
    <location>
        <begin position="48"/>
        <end position="72"/>
    </location>
</feature>
<sequence>MLACTTREHPNTPIREWIVGYALQCLVHVVLVWLEYRRQSRRESLRAARDVGNSAPSDVGNSDEDGSSGISSRSRFTKRCESLNIGVSFLWWIVGFYWVVSGGDMLLQDAPRLYWLSVVFLAFDVFFCHILCCLGVPGVGLRRRRRRCEARFAGAVPPREPVRGAPGPGGLGRGACGSGEVRSLVWRVGRKSPSYNASDSESDDLKKDYSGCAH</sequence>
<evidence type="ECO:0000256" key="4">
    <source>
        <dbReference type="ARBA" id="ARBA00022679"/>
    </source>
</evidence>
<feature type="transmembrane region" description="Helical" evidence="13">
    <location>
        <begin position="17"/>
        <end position="36"/>
    </location>
</feature>
<keyword evidence="8" id="KW-0833">Ubl conjugation pathway</keyword>
<dbReference type="GO" id="GO:0016567">
    <property type="term" value="P:protein ubiquitination"/>
    <property type="evidence" value="ECO:0007669"/>
    <property type="project" value="TreeGrafter"/>
</dbReference>
<evidence type="ECO:0000256" key="6">
    <source>
        <dbReference type="ARBA" id="ARBA00022723"/>
    </source>
</evidence>
<dbReference type="Proteomes" id="UP001189624">
    <property type="component" value="Chromosome 8"/>
</dbReference>
<keyword evidence="6" id="KW-0479">Metal-binding</keyword>
<reference evidence="14" key="1">
    <citation type="submission" date="2023-10" db="EMBL/GenBank/DDBJ databases">
        <authorList>
            <person name="Domelevo Entfellner J.-B."/>
        </authorList>
    </citation>
    <scope>NUCLEOTIDE SEQUENCE</scope>
</reference>
<keyword evidence="10 13" id="KW-1133">Transmembrane helix</keyword>
<evidence type="ECO:0000256" key="1">
    <source>
        <dbReference type="ARBA" id="ARBA00000900"/>
    </source>
</evidence>